<protein>
    <submittedName>
        <fullName evidence="2">Uncharacterized protein</fullName>
    </submittedName>
</protein>
<reference evidence="2" key="1">
    <citation type="submission" date="2023-02" db="EMBL/GenBank/DDBJ databases">
        <title>Description of Herbaspirillum huttiense subsp. nephrolepsisexaltata and Herbaspirillum huttiense subsp. lycopersicon.</title>
        <authorList>
            <person name="Poudel M."/>
            <person name="Sharma A."/>
            <person name="Goss E."/>
            <person name="Tapia J.H."/>
            <person name="Harmon C.M."/>
            <person name="Jones J.B."/>
        </authorList>
    </citation>
    <scope>NUCLEOTIDE SEQUENCE</scope>
    <source>
        <strain evidence="2">NC40101</strain>
    </source>
</reference>
<name>A0AAE4G992_9BURK</name>
<dbReference type="EMBL" id="JAVRAA010000005">
    <property type="protein sequence ID" value="MDT0337632.1"/>
    <property type="molecule type" value="Genomic_DNA"/>
</dbReference>
<comment type="caution">
    <text evidence="2">The sequence shown here is derived from an EMBL/GenBank/DDBJ whole genome shotgun (WGS) entry which is preliminary data.</text>
</comment>
<accession>A0AAE4G992</accession>
<dbReference type="AlphaFoldDB" id="A0AAE4G992"/>
<evidence type="ECO:0000256" key="1">
    <source>
        <dbReference type="SAM" id="SignalP"/>
    </source>
</evidence>
<feature type="chain" id="PRO_5041926194" evidence="1">
    <location>
        <begin position="40"/>
        <end position="129"/>
    </location>
</feature>
<evidence type="ECO:0000313" key="2">
    <source>
        <dbReference type="EMBL" id="MDT0337632.1"/>
    </source>
</evidence>
<keyword evidence="1" id="KW-0732">Signal</keyword>
<organism evidence="2">
    <name type="scientific">Herbaspirillum huttiense subsp. nephrolepidis</name>
    <dbReference type="NCBI Taxonomy" id="3075126"/>
    <lineage>
        <taxon>Bacteria</taxon>
        <taxon>Pseudomonadati</taxon>
        <taxon>Pseudomonadota</taxon>
        <taxon>Betaproteobacteria</taxon>
        <taxon>Burkholderiales</taxon>
        <taxon>Oxalobacteraceae</taxon>
        <taxon>Herbaspirillum</taxon>
    </lineage>
</organism>
<dbReference type="RefSeq" id="WP_284078290.1">
    <property type="nucleotide sequence ID" value="NZ_JAVLSM010000007.1"/>
</dbReference>
<proteinExistence type="predicted"/>
<sequence>MASNLLTRNKNRQSREREKSMLKTAALFMLASISCTTLAAAPDDSHVVPKFDHKPSVQCQKPLAKYRVVYQVNKPSRGGDYSNEIGADYVCIEKDRASTESGLTDLKFYLTSIHNGYQHIIISVTPMTQ</sequence>
<gene>
    <name evidence="2" type="ORF">RJN63_12380</name>
</gene>
<feature type="signal peptide" evidence="1">
    <location>
        <begin position="1"/>
        <end position="39"/>
    </location>
</feature>